<organism evidence="1">
    <name type="scientific">Ditylum brightwellii</name>
    <dbReference type="NCBI Taxonomy" id="49249"/>
    <lineage>
        <taxon>Eukaryota</taxon>
        <taxon>Sar</taxon>
        <taxon>Stramenopiles</taxon>
        <taxon>Ochrophyta</taxon>
        <taxon>Bacillariophyta</taxon>
        <taxon>Mediophyceae</taxon>
        <taxon>Lithodesmiophycidae</taxon>
        <taxon>Lithodesmiales</taxon>
        <taxon>Lithodesmiaceae</taxon>
        <taxon>Ditylum</taxon>
    </lineage>
</organism>
<protein>
    <submittedName>
        <fullName evidence="1">Uncharacterized protein</fullName>
    </submittedName>
</protein>
<evidence type="ECO:0000313" key="1">
    <source>
        <dbReference type="EMBL" id="CAD9316977.1"/>
    </source>
</evidence>
<dbReference type="AlphaFoldDB" id="A0A6U3PJI4"/>
<gene>
    <name evidence="1" type="ORF">DBRI1063_LOCUS3384</name>
</gene>
<proteinExistence type="predicted"/>
<dbReference type="EMBL" id="HBGN01005204">
    <property type="protein sequence ID" value="CAD9316977.1"/>
    <property type="molecule type" value="Transcribed_RNA"/>
</dbReference>
<reference evidence="1" key="1">
    <citation type="submission" date="2021-01" db="EMBL/GenBank/DDBJ databases">
        <authorList>
            <person name="Corre E."/>
            <person name="Pelletier E."/>
            <person name="Niang G."/>
            <person name="Scheremetjew M."/>
            <person name="Finn R."/>
            <person name="Kale V."/>
            <person name="Holt S."/>
            <person name="Cochrane G."/>
            <person name="Meng A."/>
            <person name="Brown T."/>
            <person name="Cohen L."/>
        </authorList>
    </citation>
    <scope>NUCLEOTIDE SEQUENCE</scope>
    <source>
        <strain evidence="1">Pop2</strain>
    </source>
</reference>
<accession>A0A6U3PJI4</accession>
<name>A0A6U3PJI4_9STRA</name>
<sequence>MHRMNTDGYILEPFCIHHGLSNYPILWERVVRRCCQPCNDTTPVTTMCAIVKHSRNISLNKFVFCKTKSISVKDPPKTFPCGVVSSNKRAGSDVVEMKFKASFLSDEGLKVGMADGTELGIADALKFVKNLQQKIKNQ</sequence>